<organism evidence="2">
    <name type="scientific">Clastoptera arizonana</name>
    <name type="common">Arizona spittle bug</name>
    <dbReference type="NCBI Taxonomy" id="38151"/>
    <lineage>
        <taxon>Eukaryota</taxon>
        <taxon>Metazoa</taxon>
        <taxon>Ecdysozoa</taxon>
        <taxon>Arthropoda</taxon>
        <taxon>Hexapoda</taxon>
        <taxon>Insecta</taxon>
        <taxon>Pterygota</taxon>
        <taxon>Neoptera</taxon>
        <taxon>Paraneoptera</taxon>
        <taxon>Hemiptera</taxon>
        <taxon>Auchenorrhyncha</taxon>
        <taxon>Cercopoidea</taxon>
        <taxon>Clastopteridae</taxon>
        <taxon>Clastoptera</taxon>
    </lineage>
</organism>
<sequence length="537" mass="61641">DFTMKERVVLYGILCLFVVFDLSTTRTVNVATNSDEKEVAEYLESKKADLDSNEVITEKEENIEVGEVNGHRYVKKTTTLTTTIYFGGNLEERYAGETIEAYCKRVFVQHSDEDYETFISRVFNKYDDETTNEYILRVSTFIRLNPTCKALNNVDYLEYTSTYYTLTLVQLDGESLADYFDRILSKKSDEEFTVYTDRIKLIRSLKPDLSVWKSFAYDTSSSKGFTSDYKVTKIIKREVLPEKESNESEETYCKRVFIRRTNELENTYFKRVLERYEGESITEYVERIERIRLFFPKLKIWSSEEYTQLLKIYNLLEWAKLNYETEKEYYNRILARRVDEDFATYKKRVTVIHQVYPSLSIWKTFCFDETSTTYYVITTTDKASFTTTTTETSTTVKETKTTTPVKTSKDTTIVRRGLAKSSEVTTTTKESKTVNKDGVEIKLVNEKSTTSGGTKTGGSSTKVVENTDTKKVVVTPSSKTTTTTDEKVISKRSVVDDSGSSTKIVDKVVVIPGSKTTTTTENEETVTKKVVVTPGSS</sequence>
<name>A0A1B6BZF8_9HEMI</name>
<feature type="signal peptide" evidence="1">
    <location>
        <begin position="1"/>
        <end position="25"/>
    </location>
</feature>
<evidence type="ECO:0000313" key="2">
    <source>
        <dbReference type="EMBL" id="JAS06657.1"/>
    </source>
</evidence>
<dbReference type="EMBL" id="GEDC01030641">
    <property type="protein sequence ID" value="JAS06657.1"/>
    <property type="molecule type" value="Transcribed_RNA"/>
</dbReference>
<reference evidence="2" key="1">
    <citation type="submission" date="2015-12" db="EMBL/GenBank/DDBJ databases">
        <title>De novo transcriptome assembly of four potential Pierce s Disease insect vectors from Arizona vineyards.</title>
        <authorList>
            <person name="Tassone E.E."/>
        </authorList>
    </citation>
    <scope>NUCLEOTIDE SEQUENCE</scope>
</reference>
<evidence type="ECO:0000256" key="1">
    <source>
        <dbReference type="SAM" id="SignalP"/>
    </source>
</evidence>
<gene>
    <name evidence="2" type="ORF">g.26930</name>
</gene>
<keyword evidence="1" id="KW-0732">Signal</keyword>
<feature type="non-terminal residue" evidence="2">
    <location>
        <position position="1"/>
    </location>
</feature>
<proteinExistence type="predicted"/>
<protein>
    <submittedName>
        <fullName evidence="2">Uncharacterized protein</fullName>
    </submittedName>
</protein>
<feature type="non-terminal residue" evidence="2">
    <location>
        <position position="537"/>
    </location>
</feature>
<feature type="chain" id="PRO_5008579982" evidence="1">
    <location>
        <begin position="26"/>
        <end position="537"/>
    </location>
</feature>
<accession>A0A1B6BZF8</accession>
<dbReference type="AlphaFoldDB" id="A0A1B6BZF8"/>